<comment type="caution">
    <text evidence="1">The sequence shown here is derived from an EMBL/GenBank/DDBJ whole genome shotgun (WGS) entry which is preliminary data.</text>
</comment>
<reference evidence="1 2" key="1">
    <citation type="journal article" date="2024" name="Commun. Biol.">
        <title>Comparative genomic analysis of thermophilic fungi reveals convergent evolutionary adaptations and gene losses.</title>
        <authorList>
            <person name="Steindorff A.S."/>
            <person name="Aguilar-Pontes M.V."/>
            <person name="Robinson A.J."/>
            <person name="Andreopoulos B."/>
            <person name="LaButti K."/>
            <person name="Kuo A."/>
            <person name="Mondo S."/>
            <person name="Riley R."/>
            <person name="Otillar R."/>
            <person name="Haridas S."/>
            <person name="Lipzen A."/>
            <person name="Grimwood J."/>
            <person name="Schmutz J."/>
            <person name="Clum A."/>
            <person name="Reid I.D."/>
            <person name="Moisan M.C."/>
            <person name="Butler G."/>
            <person name="Nguyen T.T.M."/>
            <person name="Dewar K."/>
            <person name="Conant G."/>
            <person name="Drula E."/>
            <person name="Henrissat B."/>
            <person name="Hansel C."/>
            <person name="Singer S."/>
            <person name="Hutchinson M.I."/>
            <person name="de Vries R.P."/>
            <person name="Natvig D.O."/>
            <person name="Powell A.J."/>
            <person name="Tsang A."/>
            <person name="Grigoriev I.V."/>
        </authorList>
    </citation>
    <scope>NUCLEOTIDE SEQUENCE [LARGE SCALE GENOMIC DNA]</scope>
    <source>
        <strain evidence="1 2">CBS 494.80</strain>
    </source>
</reference>
<proteinExistence type="predicted"/>
<protein>
    <submittedName>
        <fullName evidence="1">Uncharacterized protein</fullName>
    </submittedName>
</protein>
<name>A0ABR4CJT8_9HELO</name>
<organism evidence="1 2">
    <name type="scientific">Oculimacula yallundae</name>
    <dbReference type="NCBI Taxonomy" id="86028"/>
    <lineage>
        <taxon>Eukaryota</taxon>
        <taxon>Fungi</taxon>
        <taxon>Dikarya</taxon>
        <taxon>Ascomycota</taxon>
        <taxon>Pezizomycotina</taxon>
        <taxon>Leotiomycetes</taxon>
        <taxon>Helotiales</taxon>
        <taxon>Ploettnerulaceae</taxon>
        <taxon>Oculimacula</taxon>
    </lineage>
</organism>
<evidence type="ECO:0000313" key="2">
    <source>
        <dbReference type="Proteomes" id="UP001595075"/>
    </source>
</evidence>
<dbReference type="EMBL" id="JAZHXI010000006">
    <property type="protein sequence ID" value="KAL2070168.1"/>
    <property type="molecule type" value="Genomic_DNA"/>
</dbReference>
<evidence type="ECO:0000313" key="1">
    <source>
        <dbReference type="EMBL" id="KAL2070168.1"/>
    </source>
</evidence>
<sequence length="92" mass="10436">MRLPGQDPNPLNAHNVGLYTCSGPAEFVLFVINRSYDFGMLAHCVQNYAVKGLHPKAISWWKVPCLRYVEAHPIPLFSTRHSKEANMSRKDP</sequence>
<gene>
    <name evidence="1" type="ORF">VTL71DRAFT_13194</name>
</gene>
<dbReference type="Proteomes" id="UP001595075">
    <property type="component" value="Unassembled WGS sequence"/>
</dbReference>
<feature type="non-terminal residue" evidence="1">
    <location>
        <position position="92"/>
    </location>
</feature>
<accession>A0ABR4CJT8</accession>
<keyword evidence="2" id="KW-1185">Reference proteome</keyword>